<dbReference type="PANTHER" id="PTHR37544">
    <property type="entry name" value="SPRAY-RELATED"/>
    <property type="match status" value="1"/>
</dbReference>
<feature type="transmembrane region" description="Helical" evidence="2">
    <location>
        <begin position="301"/>
        <end position="323"/>
    </location>
</feature>
<keyword evidence="2" id="KW-1133">Transmembrane helix</keyword>
<accession>A0AA38X8H6</accession>
<dbReference type="Pfam" id="PF11915">
    <property type="entry name" value="DUF3433"/>
    <property type="match status" value="1"/>
</dbReference>
<feature type="region of interest" description="Disordered" evidence="1">
    <location>
        <begin position="1"/>
        <end position="103"/>
    </location>
</feature>
<dbReference type="EMBL" id="JAPDRK010000009">
    <property type="protein sequence ID" value="KAJ9608752.1"/>
    <property type="molecule type" value="Genomic_DNA"/>
</dbReference>
<evidence type="ECO:0000313" key="4">
    <source>
        <dbReference type="Proteomes" id="UP001172673"/>
    </source>
</evidence>
<feature type="transmembrane region" description="Helical" evidence="2">
    <location>
        <begin position="198"/>
        <end position="216"/>
    </location>
</feature>
<feature type="compositionally biased region" description="Low complexity" evidence="1">
    <location>
        <begin position="128"/>
        <end position="144"/>
    </location>
</feature>
<protein>
    <submittedName>
        <fullName evidence="3">Uncharacterized protein</fullName>
    </submittedName>
</protein>
<feature type="compositionally biased region" description="Basic and acidic residues" evidence="1">
    <location>
        <begin position="1"/>
        <end position="10"/>
    </location>
</feature>
<evidence type="ECO:0000256" key="1">
    <source>
        <dbReference type="SAM" id="MobiDB-lite"/>
    </source>
</evidence>
<dbReference type="Proteomes" id="UP001172673">
    <property type="component" value="Unassembled WGS sequence"/>
</dbReference>
<keyword evidence="2" id="KW-0812">Transmembrane</keyword>
<sequence length="1312" mass="143917">MSTLRLEAHKSTRVFSSSRDGCPSAELRLLGPFDFESPAETELPQTTVEPEGSTLPPSMLRQSSQSSASGRPGSSVRPQPPTPARSGPPQVNRAPSVFSPESFTVPQKKGFAAVIESTFGNGPSFNEPSASPTTSTPVSTAVLPQPEPTPPRRTASAADDPSSSQNPSLKSYFKHGPFINDGGALGAWRPKSLRETTFSAFAFVHVACIATLAGLFDYSRSHQGLLTVDTDLHYVWTYAPPLFFTVVGACWSRVAYRIHQMQPWRIIAERQKFPQEALLVEYVTPIALVSLFKAIRARHLLVVTVILASIALQLVTILSTGLFDVEYLQVRRNTALHRLDIITGLDHDFSIISGSPDLTIYSVQNTNLSYPEGTNADYAAPELSYKSAHNATLTAPVDVFAARLLCDSAKLEVQKLSHHGTMGGMHNAPQFTYSLSTDDCLVVDQKATGGHYLDYNYVGDNFVFYDTYGDTAAVTCSGENAQEQDIRIRISVGLIHYNITWNGTFEDWAQNKTVVLPSDLSKIYKLEASNNLLCVPEYGRLPAAEVTYSTNEATGRRQLHVQAPESDSLQPLEGVTSNALSNAIMDSIVVSSHVMSALYPDPNANAVISNDPSQSNGGFFPVNSDAFFSTLAQQYPLANGSDKSVWFDTDQLQSRSSQFFGSVATQFASQYLRKGISQNISGTVATIEPRLVLLPAVFYATEALLGFSTLAALMLARPASRSVTPVDPASIGGTTVILARRMEIQALREDTNTTDIDQKAQWWRPWVLKPFMREFVLLIPVIAIAAIETTLHYSKKHNGLTTIDRDHYKLYAARLVPALAFSGIRLLLSSLAFNVSLMSPVSKLRQGPSAAHVSLFDAESMVFWQEEANAQDMPAVKVHLISNSIVELNLSYPAWTYENLAFPQVALADLTTTNAINATSVSAKIPAVRTVLQCEVVQDGHLNISYTSVDDPDFSGMGQFYSHQYAIIKTIHNNILPGCDSALDFGIDLPHRLGTSEKGSIKPRPCASTTTIDDRCPYFVGIYGYATDEARVNQSVISCRASYEQIESTVTFDLPNYVFSKIAPPTVDETTAKPLHSTEIPVFLASVMWLDLYNTTETTLDGLQVIDTVTAALIYGKDGVPLEQIFQQPPEEHLIPNLKGLIGITGAQYMSYFYRTADPSVPLVDSTIPATLQMGPNYRLKQNATSTRILDALLAASILFAAITIFTFRYRDVAKTKLGSVGANWALVAESEFVHDLRTAFQNLREGHCEKNEPTQESADIRQMEQKLSSEGYQFSLGWWSDSRALPTTEATETHLLKPRRRWAIDVGRSEG</sequence>
<feature type="compositionally biased region" description="Low complexity" evidence="1">
    <location>
        <begin position="55"/>
        <end position="75"/>
    </location>
</feature>
<feature type="region of interest" description="Disordered" evidence="1">
    <location>
        <begin position="122"/>
        <end position="167"/>
    </location>
</feature>
<dbReference type="PANTHER" id="PTHR37544:SF3">
    <property type="entry name" value="SPRAY"/>
    <property type="match status" value="1"/>
</dbReference>
<gene>
    <name evidence="3" type="ORF">H2200_006523</name>
</gene>
<proteinExistence type="predicted"/>
<evidence type="ECO:0000256" key="2">
    <source>
        <dbReference type="SAM" id="Phobius"/>
    </source>
</evidence>
<evidence type="ECO:0000313" key="3">
    <source>
        <dbReference type="EMBL" id="KAJ9608752.1"/>
    </source>
</evidence>
<keyword evidence="4" id="KW-1185">Reference proteome</keyword>
<organism evidence="3 4">
    <name type="scientific">Cladophialophora chaetospira</name>
    <dbReference type="NCBI Taxonomy" id="386627"/>
    <lineage>
        <taxon>Eukaryota</taxon>
        <taxon>Fungi</taxon>
        <taxon>Dikarya</taxon>
        <taxon>Ascomycota</taxon>
        <taxon>Pezizomycotina</taxon>
        <taxon>Eurotiomycetes</taxon>
        <taxon>Chaetothyriomycetidae</taxon>
        <taxon>Chaetothyriales</taxon>
        <taxon>Herpotrichiellaceae</taxon>
        <taxon>Cladophialophora</taxon>
    </lineage>
</organism>
<reference evidence="3" key="1">
    <citation type="submission" date="2022-10" db="EMBL/GenBank/DDBJ databases">
        <title>Culturing micro-colonial fungi from biological soil crusts in the Mojave desert and describing Neophaeococcomyces mojavensis, and introducing the new genera and species Taxawa tesnikishii.</title>
        <authorList>
            <person name="Kurbessoian T."/>
            <person name="Stajich J.E."/>
        </authorList>
    </citation>
    <scope>NUCLEOTIDE SEQUENCE</scope>
    <source>
        <strain evidence="3">TK_41</strain>
    </source>
</reference>
<feature type="transmembrane region" description="Helical" evidence="2">
    <location>
        <begin position="236"/>
        <end position="256"/>
    </location>
</feature>
<comment type="caution">
    <text evidence="3">The sequence shown here is derived from an EMBL/GenBank/DDBJ whole genome shotgun (WGS) entry which is preliminary data.</text>
</comment>
<name>A0AA38X8H6_9EURO</name>
<keyword evidence="2" id="KW-0472">Membrane</keyword>
<feature type="transmembrane region" description="Helical" evidence="2">
    <location>
        <begin position="1189"/>
        <end position="1208"/>
    </location>
</feature>
<dbReference type="InterPro" id="IPR021840">
    <property type="entry name" value="DUF3433"/>
</dbReference>